<feature type="transmembrane region" description="Helical" evidence="1">
    <location>
        <begin position="291"/>
        <end position="309"/>
    </location>
</feature>
<protein>
    <submittedName>
        <fullName evidence="2">Uncharacterized protein</fullName>
    </submittedName>
</protein>
<feature type="transmembrane region" description="Helical" evidence="1">
    <location>
        <begin position="212"/>
        <end position="235"/>
    </location>
</feature>
<name>A0A8J4E3Z9_9ACTN</name>
<organism evidence="2 3">
    <name type="scientific">Virgisporangium aurantiacum</name>
    <dbReference type="NCBI Taxonomy" id="175570"/>
    <lineage>
        <taxon>Bacteria</taxon>
        <taxon>Bacillati</taxon>
        <taxon>Actinomycetota</taxon>
        <taxon>Actinomycetes</taxon>
        <taxon>Micromonosporales</taxon>
        <taxon>Micromonosporaceae</taxon>
        <taxon>Virgisporangium</taxon>
    </lineage>
</organism>
<feature type="transmembrane region" description="Helical" evidence="1">
    <location>
        <begin position="159"/>
        <end position="177"/>
    </location>
</feature>
<feature type="transmembrane region" description="Helical" evidence="1">
    <location>
        <begin position="255"/>
        <end position="279"/>
    </location>
</feature>
<dbReference type="RefSeq" id="WP_204004837.1">
    <property type="nucleotide sequence ID" value="NZ_BOPG01000056.1"/>
</dbReference>
<dbReference type="EMBL" id="BOPG01000056">
    <property type="protein sequence ID" value="GIJ60478.1"/>
    <property type="molecule type" value="Genomic_DNA"/>
</dbReference>
<keyword evidence="3" id="KW-1185">Reference proteome</keyword>
<feature type="transmembrane region" description="Helical" evidence="1">
    <location>
        <begin position="117"/>
        <end position="138"/>
    </location>
</feature>
<gene>
    <name evidence="2" type="ORF">Vau01_079940</name>
</gene>
<keyword evidence="1" id="KW-0812">Transmembrane</keyword>
<keyword evidence="1" id="KW-0472">Membrane</keyword>
<proteinExistence type="predicted"/>
<feature type="transmembrane region" description="Helical" evidence="1">
    <location>
        <begin position="77"/>
        <end position="97"/>
    </location>
</feature>
<feature type="transmembrane region" description="Helical" evidence="1">
    <location>
        <begin position="49"/>
        <end position="70"/>
    </location>
</feature>
<comment type="caution">
    <text evidence="2">The sequence shown here is derived from an EMBL/GenBank/DDBJ whole genome shotgun (WGS) entry which is preliminary data.</text>
</comment>
<reference evidence="2" key="1">
    <citation type="submission" date="2021-01" db="EMBL/GenBank/DDBJ databases">
        <title>Whole genome shotgun sequence of Virgisporangium aurantiacum NBRC 16421.</title>
        <authorList>
            <person name="Komaki H."/>
            <person name="Tamura T."/>
        </authorList>
    </citation>
    <scope>NUCLEOTIDE SEQUENCE</scope>
    <source>
        <strain evidence="2">NBRC 16421</strain>
    </source>
</reference>
<accession>A0A8J4E3Z9</accession>
<dbReference type="Proteomes" id="UP000612585">
    <property type="component" value="Unassembled WGS sequence"/>
</dbReference>
<evidence type="ECO:0000313" key="3">
    <source>
        <dbReference type="Proteomes" id="UP000612585"/>
    </source>
</evidence>
<evidence type="ECO:0000256" key="1">
    <source>
        <dbReference type="SAM" id="Phobius"/>
    </source>
</evidence>
<keyword evidence="1" id="KW-1133">Transmembrane helix</keyword>
<evidence type="ECO:0000313" key="2">
    <source>
        <dbReference type="EMBL" id="GIJ60478.1"/>
    </source>
</evidence>
<sequence length="343" mass="35801">MRSIPYLAATWCLGYAALALSWVLGAPVFPFGADDPRGADMGSWWSGATPGWTGALFAVACAAGAVAALAAARGQRVAAVVLIPLAVVLALVVPDVRVLQNLAYSFGGYFGLVDWPVLNQVLCLAGGALLALTAVLLLRRPPCPECLRPAAEPGRRERWLRIGRWAVVAAIVAQLPYGVQRAAWNFGIPLGVSQQFVDELAADIDRKGMPQAAMWILVGPDVLGALLTLGLVMAWGERLPAWVPFLGGRRVPISLAVVPATVVSIAVTVAGLAIYRFALDKGGVSGAGVPGLLWVPWGVALATATVAYVMRRRRTCDGACEGRGARPGEGRGARPCAAPAVTV</sequence>
<dbReference type="AlphaFoldDB" id="A0A8J4E3Z9"/>